<dbReference type="GO" id="GO:0046653">
    <property type="term" value="P:tetrahydrofolate metabolic process"/>
    <property type="evidence" value="ECO:0007669"/>
    <property type="project" value="InterPro"/>
</dbReference>
<dbReference type="InterPro" id="IPR038561">
    <property type="entry name" value="SoxD_sf"/>
</dbReference>
<accession>A0A238LFT1</accession>
<dbReference type="Gene3D" id="3.30.2270.10">
    <property type="entry name" value="Folate-binding superfamily"/>
    <property type="match status" value="1"/>
</dbReference>
<organism evidence="1 2">
    <name type="scientific">Flavimaricola marinus</name>
    <dbReference type="NCBI Taxonomy" id="1819565"/>
    <lineage>
        <taxon>Bacteria</taxon>
        <taxon>Pseudomonadati</taxon>
        <taxon>Pseudomonadota</taxon>
        <taxon>Alphaproteobacteria</taxon>
        <taxon>Rhodobacterales</taxon>
        <taxon>Paracoccaceae</taxon>
        <taxon>Flavimaricola</taxon>
    </lineage>
</organism>
<name>A0A238LFT1_9RHOB</name>
<sequence>MRIPCPVCGVRDRREFTWGADALALDRPAVDAGEVAWDDYLHNRENPAGPTRDLWYHDACGTWAVVDRDTVTHAVHGSSLAETARAGKAAAGKGRA</sequence>
<dbReference type="OrthoDB" id="5420070at2"/>
<dbReference type="GO" id="GO:0008115">
    <property type="term" value="F:sarcosine oxidase activity"/>
    <property type="evidence" value="ECO:0007669"/>
    <property type="project" value="InterPro"/>
</dbReference>
<evidence type="ECO:0000313" key="1">
    <source>
        <dbReference type="EMBL" id="SMY08577.1"/>
    </source>
</evidence>
<dbReference type="InterPro" id="IPR006279">
    <property type="entry name" value="SoxD"/>
</dbReference>
<dbReference type="Proteomes" id="UP000201613">
    <property type="component" value="Unassembled WGS sequence"/>
</dbReference>
<dbReference type="RefSeq" id="WP_093992771.1">
    <property type="nucleotide sequence ID" value="NZ_FXZK01000005.1"/>
</dbReference>
<evidence type="ECO:0000313" key="2">
    <source>
        <dbReference type="Proteomes" id="UP000201613"/>
    </source>
</evidence>
<keyword evidence="2" id="KW-1185">Reference proteome</keyword>
<proteinExistence type="predicted"/>
<dbReference type="AlphaFoldDB" id="A0A238LFT1"/>
<dbReference type="Pfam" id="PF04267">
    <property type="entry name" value="SoxD"/>
    <property type="match status" value="1"/>
</dbReference>
<gene>
    <name evidence="1" type="ORF">LOM8899_02731</name>
</gene>
<dbReference type="EMBL" id="FXZK01000005">
    <property type="protein sequence ID" value="SMY08577.1"/>
    <property type="molecule type" value="Genomic_DNA"/>
</dbReference>
<protein>
    <submittedName>
        <fullName evidence="1">Sarcosine oxidase, delta subunit family</fullName>
    </submittedName>
</protein>
<reference evidence="2" key="1">
    <citation type="submission" date="2017-05" db="EMBL/GenBank/DDBJ databases">
        <authorList>
            <person name="Rodrigo-Torres L."/>
            <person name="Arahal R. D."/>
            <person name="Lucena T."/>
        </authorList>
    </citation>
    <scope>NUCLEOTIDE SEQUENCE [LARGE SCALE GENOMIC DNA]</scope>
    <source>
        <strain evidence="2">CECT 8899</strain>
    </source>
</reference>